<keyword evidence="1" id="KW-1133">Transmembrane helix</keyword>
<accession>A0A6I0F9J2</accession>
<proteinExistence type="predicted"/>
<keyword evidence="1" id="KW-0812">Transmembrane</keyword>
<dbReference type="EMBL" id="WBZC01000019">
    <property type="protein sequence ID" value="KAB3535454.1"/>
    <property type="molecule type" value="Genomic_DNA"/>
</dbReference>
<feature type="transmembrane region" description="Helical" evidence="1">
    <location>
        <begin position="12"/>
        <end position="29"/>
    </location>
</feature>
<comment type="caution">
    <text evidence="2">The sequence shown here is derived from an EMBL/GenBank/DDBJ whole genome shotgun (WGS) entry which is preliminary data.</text>
</comment>
<gene>
    <name evidence="2" type="ORF">F8154_06630</name>
</gene>
<evidence type="ECO:0000313" key="3">
    <source>
        <dbReference type="Proteomes" id="UP000432715"/>
    </source>
</evidence>
<name>A0A6I0F9J2_9FIRM</name>
<keyword evidence="3" id="KW-1185">Reference proteome</keyword>
<organism evidence="2 3">
    <name type="scientific">Alkaliphilus pronyensis</name>
    <dbReference type="NCBI Taxonomy" id="1482732"/>
    <lineage>
        <taxon>Bacteria</taxon>
        <taxon>Bacillati</taxon>
        <taxon>Bacillota</taxon>
        <taxon>Clostridia</taxon>
        <taxon>Peptostreptococcales</taxon>
        <taxon>Natronincolaceae</taxon>
        <taxon>Alkaliphilus</taxon>
    </lineage>
</organism>
<evidence type="ECO:0000313" key="2">
    <source>
        <dbReference type="EMBL" id="KAB3535454.1"/>
    </source>
</evidence>
<evidence type="ECO:0000256" key="1">
    <source>
        <dbReference type="SAM" id="Phobius"/>
    </source>
</evidence>
<protein>
    <submittedName>
        <fullName evidence="2">Uncharacterized protein</fullName>
    </submittedName>
</protein>
<dbReference type="Proteomes" id="UP000432715">
    <property type="component" value="Unassembled WGS sequence"/>
</dbReference>
<dbReference type="RefSeq" id="WP_151860819.1">
    <property type="nucleotide sequence ID" value="NZ_WBZC01000019.1"/>
</dbReference>
<sequence length="311" mass="35579">MLKEKGNHTRFIALLLGMALIAPLFIYAVDMPNIKDTLPLQGETVKAVNQEEENRIAAEISNLTGVKTSIIHDLRKEGNSWNKILSYLGEADLVEEPVNRDTQLLNSGLTNEFLTALFAEGFREEEVLEAKILAERVQFQLYEIKRTIETDVMAEIESNNENQEENKRLRQLYEGFKLEDAITLVLRLDKRLGSKEAALEEYLISLQLDIYLKDYVELWEDYLDLKGEKGVGIDPITLHDLEEVTLKTIQEGNNHDISLESFSPKEVEIPVFNHSKESPISSNQVVKPHNPAQQIMDEINKLNPNYTTKER</sequence>
<reference evidence="2 3" key="1">
    <citation type="submission" date="2019-10" db="EMBL/GenBank/DDBJ databases">
        <title>Alkaliphilus serpentinus sp. nov. and Alkaliphilus pronyensis sp. nov., two novel anaerobic alkaliphilic species isolated from the serpentinized-hosted hydrothermal field of the Prony Bay (New Caledonia).</title>
        <authorList>
            <person name="Postec A."/>
        </authorList>
    </citation>
    <scope>NUCLEOTIDE SEQUENCE [LARGE SCALE GENOMIC DNA]</scope>
    <source>
        <strain evidence="2 3">LacV</strain>
    </source>
</reference>
<keyword evidence="1" id="KW-0472">Membrane</keyword>
<dbReference type="AlphaFoldDB" id="A0A6I0F9J2"/>
<dbReference type="OrthoDB" id="2649413at2"/>